<evidence type="ECO:0000313" key="1">
    <source>
        <dbReference type="EMBL" id="EQD79547.1"/>
    </source>
</evidence>
<sequence length="68" mass="7515">ELLERTEALLPQHREREYPPTVVLAMFLKQALSQDRSCQRAVNGWIAQCAAEGLKAPSARTGRLLPGA</sequence>
<proteinExistence type="predicted"/>
<name>T1CBC9_9ZZZZ</name>
<dbReference type="EMBL" id="AUZX01001265">
    <property type="protein sequence ID" value="EQD79547.1"/>
    <property type="molecule type" value="Genomic_DNA"/>
</dbReference>
<reference evidence="1" key="2">
    <citation type="journal article" date="2014" name="ISME J.">
        <title>Microbial stratification in low pH oxic and suboxic macroscopic growths along an acid mine drainage.</title>
        <authorList>
            <person name="Mendez-Garcia C."/>
            <person name="Mesa V."/>
            <person name="Sprenger R.R."/>
            <person name="Richter M."/>
            <person name="Diez M.S."/>
            <person name="Solano J."/>
            <person name="Bargiela R."/>
            <person name="Golyshina O.V."/>
            <person name="Manteca A."/>
            <person name="Ramos J.L."/>
            <person name="Gallego J.R."/>
            <person name="Llorente I."/>
            <person name="Martins Dos Santos V.A."/>
            <person name="Jensen O.N."/>
            <person name="Pelaez A.I."/>
            <person name="Sanchez J."/>
            <person name="Ferrer M."/>
        </authorList>
    </citation>
    <scope>NUCLEOTIDE SEQUENCE</scope>
</reference>
<reference evidence="1" key="1">
    <citation type="submission" date="2013-08" db="EMBL/GenBank/DDBJ databases">
        <authorList>
            <person name="Mendez C."/>
            <person name="Richter M."/>
            <person name="Ferrer M."/>
            <person name="Sanchez J."/>
        </authorList>
    </citation>
    <scope>NUCLEOTIDE SEQUENCE</scope>
</reference>
<organism evidence="1">
    <name type="scientific">mine drainage metagenome</name>
    <dbReference type="NCBI Taxonomy" id="410659"/>
    <lineage>
        <taxon>unclassified sequences</taxon>
        <taxon>metagenomes</taxon>
        <taxon>ecological metagenomes</taxon>
    </lineage>
</organism>
<protein>
    <submittedName>
        <fullName evidence="1">IS4 family transposase</fullName>
    </submittedName>
</protein>
<feature type="non-terminal residue" evidence="1">
    <location>
        <position position="1"/>
    </location>
</feature>
<accession>T1CBC9</accession>
<gene>
    <name evidence="1" type="ORF">B1A_01666</name>
</gene>
<dbReference type="AlphaFoldDB" id="T1CBC9"/>
<comment type="caution">
    <text evidence="1">The sequence shown here is derived from an EMBL/GenBank/DDBJ whole genome shotgun (WGS) entry which is preliminary data.</text>
</comment>
<feature type="non-terminal residue" evidence="1">
    <location>
        <position position="68"/>
    </location>
</feature>